<dbReference type="Proteomes" id="UP000605086">
    <property type="component" value="Unassembled WGS sequence"/>
</dbReference>
<evidence type="ECO:0000256" key="1">
    <source>
        <dbReference type="ARBA" id="ARBA00022692"/>
    </source>
</evidence>
<feature type="transmembrane region" description="Helical" evidence="5">
    <location>
        <begin position="373"/>
        <end position="397"/>
    </location>
</feature>
<comment type="caution">
    <text evidence="7">The sequence shown here is derived from an EMBL/GenBank/DDBJ whole genome shotgun (WGS) entry which is preliminary data.</text>
</comment>
<dbReference type="InterPro" id="IPR036259">
    <property type="entry name" value="MFS_trans_sf"/>
</dbReference>
<dbReference type="SUPFAM" id="SSF103473">
    <property type="entry name" value="MFS general substrate transporter"/>
    <property type="match status" value="1"/>
</dbReference>
<feature type="compositionally biased region" description="Polar residues" evidence="4">
    <location>
        <begin position="435"/>
        <end position="445"/>
    </location>
</feature>
<name>A0ABX2K248_9PROT</name>
<feature type="transmembrane region" description="Helical" evidence="5">
    <location>
        <begin position="229"/>
        <end position="256"/>
    </location>
</feature>
<dbReference type="RefSeq" id="WP_174469103.1">
    <property type="nucleotide sequence ID" value="NZ_JAGINN010000003.1"/>
</dbReference>
<gene>
    <name evidence="7" type="ORF">GBZ48_00035</name>
</gene>
<evidence type="ECO:0000256" key="5">
    <source>
        <dbReference type="SAM" id="Phobius"/>
    </source>
</evidence>
<keyword evidence="8" id="KW-1185">Reference proteome</keyword>
<feature type="transmembrane region" description="Helical" evidence="5">
    <location>
        <begin position="50"/>
        <end position="76"/>
    </location>
</feature>
<proteinExistence type="predicted"/>
<keyword evidence="2 5" id="KW-1133">Transmembrane helix</keyword>
<feature type="transmembrane region" description="Helical" evidence="5">
    <location>
        <begin position="111"/>
        <end position="133"/>
    </location>
</feature>
<feature type="transmembrane region" description="Helical" evidence="5">
    <location>
        <begin position="190"/>
        <end position="208"/>
    </location>
</feature>
<dbReference type="Pfam" id="PF07690">
    <property type="entry name" value="MFS_1"/>
    <property type="match status" value="1"/>
</dbReference>
<dbReference type="PANTHER" id="PTHR23520:SF5">
    <property type="entry name" value="TRANSPORTER, PUTATIVE (AFU_ORTHOLOGUE AFUA_3G04000)-RELATED"/>
    <property type="match status" value="1"/>
</dbReference>
<dbReference type="InterPro" id="IPR011701">
    <property type="entry name" value="MFS"/>
</dbReference>
<dbReference type="Gene3D" id="1.20.1250.20">
    <property type="entry name" value="MFS general substrate transporter like domains"/>
    <property type="match status" value="1"/>
</dbReference>
<dbReference type="InterPro" id="IPR020846">
    <property type="entry name" value="MFS_dom"/>
</dbReference>
<dbReference type="PANTHER" id="PTHR23520">
    <property type="entry name" value="TRANSPORTER, PUTATIVE (AFU_ORTHOLOGUE AFUA_3G04000)-RELATED"/>
    <property type="match status" value="1"/>
</dbReference>
<evidence type="ECO:0000313" key="8">
    <source>
        <dbReference type="Proteomes" id="UP000605086"/>
    </source>
</evidence>
<feature type="transmembrane region" description="Helical" evidence="5">
    <location>
        <begin position="154"/>
        <end position="178"/>
    </location>
</feature>
<feature type="domain" description="Major facilitator superfamily (MFS) profile" evidence="6">
    <location>
        <begin position="20"/>
        <end position="409"/>
    </location>
</feature>
<keyword evidence="3 5" id="KW-0472">Membrane</keyword>
<dbReference type="PROSITE" id="PS50850">
    <property type="entry name" value="MFS"/>
    <property type="match status" value="1"/>
</dbReference>
<keyword evidence="1 5" id="KW-0812">Transmembrane</keyword>
<feature type="transmembrane region" description="Helical" evidence="5">
    <location>
        <begin position="306"/>
        <end position="327"/>
    </location>
</feature>
<sequence length="445" mass="45852">MTASVPTGRFALLPAGTAPEATLLLGARALRAFGDGLISLLLPVHLARLGFGPVAIGALATATLAGSAALTLTVGLAAHRLPKGRTPLLAAAVLMVATGLAFPLARQFWPLMLIAFVGTINPSSGDVSVFLPLEQAQLSETVPNRGRTALFARYSLIGSLAAAVGSLCAGAPELLAGATGIDADMAIDGAFLLYALLGLASLLLYRRLPDSRANALSVPAEPLRRSRGIVLRLAALFSLDAFAGGLVVQSLLALWLFERFGLSLATTGVIFFWTGLLAAVSYLVAERIAARIGLINTMVFTHLPANVCLVLVPFAPDLTTAIALLLVRSLLSQMDVPTRTSYVMAVVTPGERAAAASMTAVPRSLASALGPLLAGQLLAVSGFGWPLVLAGALKIVYDLTLLGMFRHVHPPEEVGLQGAAACTGGQAGATGRDSPMSSSGVDLRR</sequence>
<dbReference type="EMBL" id="WHOS01000001">
    <property type="protein sequence ID" value="NUA97661.1"/>
    <property type="molecule type" value="Genomic_DNA"/>
</dbReference>
<accession>A0ABX2K248</accession>
<feature type="transmembrane region" description="Helical" evidence="5">
    <location>
        <begin position="88"/>
        <end position="105"/>
    </location>
</feature>
<protein>
    <submittedName>
        <fullName evidence="7">MFS transporter</fullName>
    </submittedName>
</protein>
<evidence type="ECO:0000256" key="4">
    <source>
        <dbReference type="SAM" id="MobiDB-lite"/>
    </source>
</evidence>
<evidence type="ECO:0000313" key="7">
    <source>
        <dbReference type="EMBL" id="NUA97661.1"/>
    </source>
</evidence>
<evidence type="ECO:0000256" key="2">
    <source>
        <dbReference type="ARBA" id="ARBA00022989"/>
    </source>
</evidence>
<feature type="region of interest" description="Disordered" evidence="4">
    <location>
        <begin position="424"/>
        <end position="445"/>
    </location>
</feature>
<organism evidence="7 8">
    <name type="scientific">Azospirillum melinis</name>
    <dbReference type="NCBI Taxonomy" id="328839"/>
    <lineage>
        <taxon>Bacteria</taxon>
        <taxon>Pseudomonadati</taxon>
        <taxon>Pseudomonadota</taxon>
        <taxon>Alphaproteobacteria</taxon>
        <taxon>Rhodospirillales</taxon>
        <taxon>Azospirillaceae</taxon>
        <taxon>Azospirillum</taxon>
    </lineage>
</organism>
<evidence type="ECO:0000256" key="3">
    <source>
        <dbReference type="ARBA" id="ARBA00023136"/>
    </source>
</evidence>
<evidence type="ECO:0000259" key="6">
    <source>
        <dbReference type="PROSITE" id="PS50850"/>
    </source>
</evidence>
<reference evidence="7 8" key="1">
    <citation type="submission" date="2019-10" db="EMBL/GenBank/DDBJ databases">
        <title>Genome sequence of Azospirillum melinis.</title>
        <authorList>
            <person name="Ambrosini A."/>
            <person name="Sant'Anna F.H."/>
            <person name="Cassan F.D."/>
            <person name="Souza E.M."/>
            <person name="Passaglia L.M.P."/>
        </authorList>
    </citation>
    <scope>NUCLEOTIDE SEQUENCE [LARGE SCALE GENOMIC DNA]</scope>
    <source>
        <strain evidence="7 8">TMCY0552</strain>
    </source>
</reference>
<feature type="transmembrane region" description="Helical" evidence="5">
    <location>
        <begin position="262"/>
        <end position="285"/>
    </location>
</feature>